<gene>
    <name evidence="10" type="ORF">FM121_03640</name>
</gene>
<feature type="domain" description="Prepilin type IV endopeptidase peptidase" evidence="8">
    <location>
        <begin position="99"/>
        <end position="201"/>
    </location>
</feature>
<evidence type="ECO:0000256" key="6">
    <source>
        <dbReference type="ARBA" id="ARBA00023136"/>
    </source>
</evidence>
<evidence type="ECO:0000256" key="7">
    <source>
        <dbReference type="SAM" id="Phobius"/>
    </source>
</evidence>
<proteinExistence type="inferred from homology"/>
<dbReference type="AlphaFoldDB" id="A0A1X6WLM3"/>
<dbReference type="OrthoDB" id="9789291at2"/>
<dbReference type="InterPro" id="IPR050882">
    <property type="entry name" value="Prepilin_peptidase/N-MTase"/>
</dbReference>
<evidence type="ECO:0000313" key="10">
    <source>
        <dbReference type="EMBL" id="SLM85165.1"/>
    </source>
</evidence>
<accession>A0A1X6WLM3</accession>
<dbReference type="GO" id="GO:0004190">
    <property type="term" value="F:aspartic-type endopeptidase activity"/>
    <property type="evidence" value="ECO:0007669"/>
    <property type="project" value="InterPro"/>
</dbReference>
<evidence type="ECO:0000259" key="8">
    <source>
        <dbReference type="Pfam" id="PF01478"/>
    </source>
</evidence>
<dbReference type="GO" id="GO:0006465">
    <property type="term" value="P:signal peptide processing"/>
    <property type="evidence" value="ECO:0007669"/>
    <property type="project" value="TreeGrafter"/>
</dbReference>
<sequence>MILYFFSGIILGSFLGVLAKRIPIHQDFIYSRSECDHCHVKLSALDLIPFYVLIFNKNKCRHCTKSIPIYHSLFEILTGSFVLIFNLTIGFKLTTIYLFLLCVMSLTLSLTDFLYMIVEPKILYPLSFIAYLFFHLNHSFSIHNLSTPFFILFFFLILTKFMPDGIGGGDIKLLIIWSLFLNLTTCLVIILLASSLGIIFIFLSQYIFHKPIQKLPFVPFLTFGFIIATLIF</sequence>
<feature type="domain" description="Prepilin peptidase A24 N-terminal" evidence="9">
    <location>
        <begin position="8"/>
        <end position="85"/>
    </location>
</feature>
<evidence type="ECO:0000256" key="2">
    <source>
        <dbReference type="ARBA" id="ARBA00005801"/>
    </source>
</evidence>
<evidence type="ECO:0000313" key="11">
    <source>
        <dbReference type="Proteomes" id="UP000195918"/>
    </source>
</evidence>
<comment type="similarity">
    <text evidence="2">Belongs to the peptidase A24 family.</text>
</comment>
<dbReference type="PANTHER" id="PTHR30487">
    <property type="entry name" value="TYPE 4 PREPILIN-LIKE PROTEINS LEADER PEPTIDE-PROCESSING ENZYME"/>
    <property type="match status" value="1"/>
</dbReference>
<keyword evidence="5 7" id="KW-1133">Transmembrane helix</keyword>
<evidence type="ECO:0000256" key="5">
    <source>
        <dbReference type="ARBA" id="ARBA00022989"/>
    </source>
</evidence>
<keyword evidence="4 7" id="KW-0812">Transmembrane</keyword>
<feature type="transmembrane region" description="Helical" evidence="7">
    <location>
        <begin position="96"/>
        <end position="116"/>
    </location>
</feature>
<keyword evidence="10" id="KW-0378">Hydrolase</keyword>
<feature type="transmembrane region" description="Helical" evidence="7">
    <location>
        <begin position="145"/>
        <end position="162"/>
    </location>
</feature>
<dbReference type="RefSeq" id="WP_086950802.1">
    <property type="nucleotide sequence ID" value="NZ_FWFD01000007.1"/>
</dbReference>
<protein>
    <submittedName>
        <fullName evidence="10">Late competence protein ComC, processing protease</fullName>
    </submittedName>
</protein>
<dbReference type="PANTHER" id="PTHR30487:SF0">
    <property type="entry name" value="PREPILIN LEADER PEPTIDASE_N-METHYLTRANSFERASE-RELATED"/>
    <property type="match status" value="1"/>
</dbReference>
<dbReference type="Pfam" id="PF01478">
    <property type="entry name" value="Peptidase_A24"/>
    <property type="match status" value="1"/>
</dbReference>
<evidence type="ECO:0000256" key="3">
    <source>
        <dbReference type="ARBA" id="ARBA00022475"/>
    </source>
</evidence>
<feature type="transmembrane region" description="Helical" evidence="7">
    <location>
        <begin position="69"/>
        <end position="89"/>
    </location>
</feature>
<dbReference type="InterPro" id="IPR010627">
    <property type="entry name" value="Prepilin_pept_A24_N"/>
</dbReference>
<organism evidence="10 11">
    <name type="scientific">Vagococcus fluvialis bH819</name>
    <dbReference type="NCBI Taxonomy" id="1255619"/>
    <lineage>
        <taxon>Bacteria</taxon>
        <taxon>Bacillati</taxon>
        <taxon>Bacillota</taxon>
        <taxon>Bacilli</taxon>
        <taxon>Lactobacillales</taxon>
        <taxon>Enterococcaceae</taxon>
        <taxon>Vagococcus</taxon>
    </lineage>
</organism>
<dbReference type="EMBL" id="FWFD01000007">
    <property type="protein sequence ID" value="SLM85165.1"/>
    <property type="molecule type" value="Genomic_DNA"/>
</dbReference>
<evidence type="ECO:0000256" key="1">
    <source>
        <dbReference type="ARBA" id="ARBA00004651"/>
    </source>
</evidence>
<feature type="transmembrane region" description="Helical" evidence="7">
    <location>
        <begin position="174"/>
        <end position="203"/>
    </location>
</feature>
<dbReference type="Gene3D" id="1.20.120.1220">
    <property type="match status" value="1"/>
</dbReference>
<dbReference type="Pfam" id="PF06750">
    <property type="entry name" value="A24_N_bact"/>
    <property type="match status" value="1"/>
</dbReference>
<dbReference type="GO" id="GO:0005886">
    <property type="term" value="C:plasma membrane"/>
    <property type="evidence" value="ECO:0007669"/>
    <property type="project" value="UniProtKB-SubCell"/>
</dbReference>
<keyword evidence="6 7" id="KW-0472">Membrane</keyword>
<dbReference type="InterPro" id="IPR000045">
    <property type="entry name" value="Prepilin_IV_endopep_pep"/>
</dbReference>
<name>A0A1X6WLM3_9ENTE</name>
<evidence type="ECO:0000259" key="9">
    <source>
        <dbReference type="Pfam" id="PF06750"/>
    </source>
</evidence>
<evidence type="ECO:0000256" key="4">
    <source>
        <dbReference type="ARBA" id="ARBA00022692"/>
    </source>
</evidence>
<dbReference type="Proteomes" id="UP000195918">
    <property type="component" value="Unassembled WGS sequence"/>
</dbReference>
<keyword evidence="11" id="KW-1185">Reference proteome</keyword>
<keyword evidence="3" id="KW-1003">Cell membrane</keyword>
<keyword evidence="10" id="KW-0645">Protease</keyword>
<feature type="transmembrane region" description="Helical" evidence="7">
    <location>
        <begin position="215"/>
        <end position="231"/>
    </location>
</feature>
<comment type="subcellular location">
    <subcellularLocation>
        <location evidence="1">Cell membrane</location>
        <topology evidence="1">Multi-pass membrane protein</topology>
    </subcellularLocation>
</comment>
<reference evidence="11" key="1">
    <citation type="submission" date="2017-02" db="EMBL/GenBank/DDBJ databases">
        <authorList>
            <person name="Dridi B."/>
        </authorList>
    </citation>
    <scope>NUCLEOTIDE SEQUENCE [LARGE SCALE GENOMIC DNA]</scope>
    <source>
        <strain evidence="11">bH819</strain>
    </source>
</reference>